<evidence type="ECO:0000313" key="10">
    <source>
        <dbReference type="Proteomes" id="UP000622653"/>
    </source>
</evidence>
<comment type="function">
    <text evidence="5">ATPase subunit of a proteasome-like degradation complex; this subunit has chaperone activity. The binding of ATP and its subsequent hydrolysis by HslU are essential for unfolding of protein substrates subsequently hydrolyzed by HslV. HslU recognizes the N-terminal part of its protein substrates and unfolds these before they are guided to HslV for hydrolysis.</text>
</comment>
<evidence type="ECO:0000259" key="8">
    <source>
        <dbReference type="SMART" id="SM01086"/>
    </source>
</evidence>
<dbReference type="GO" id="GO:0043335">
    <property type="term" value="P:protein unfolding"/>
    <property type="evidence" value="ECO:0007669"/>
    <property type="project" value="UniProtKB-UniRule"/>
</dbReference>
<evidence type="ECO:0000256" key="6">
    <source>
        <dbReference type="SAM" id="MobiDB-lite"/>
    </source>
</evidence>
<dbReference type="NCBIfam" id="TIGR00390">
    <property type="entry name" value="hslU"/>
    <property type="match status" value="1"/>
</dbReference>
<keyword evidence="9" id="KW-0378">Hydrolase</keyword>
<comment type="similarity">
    <text evidence="1 5">Belongs to the ClpX chaperone family. HslU subfamily.</text>
</comment>
<dbReference type="GO" id="GO:0005524">
    <property type="term" value="F:ATP binding"/>
    <property type="evidence" value="ECO:0007669"/>
    <property type="project" value="UniProtKB-UniRule"/>
</dbReference>
<keyword evidence="9" id="KW-0645">Protease</keyword>
<dbReference type="InterPro" id="IPR019489">
    <property type="entry name" value="Clp_ATPase_C"/>
</dbReference>
<dbReference type="GO" id="GO:0036402">
    <property type="term" value="F:proteasome-activating activity"/>
    <property type="evidence" value="ECO:0007669"/>
    <property type="project" value="UniProtKB-UniRule"/>
</dbReference>
<dbReference type="InterPro" id="IPR027417">
    <property type="entry name" value="P-loop_NTPase"/>
</dbReference>
<keyword evidence="5" id="KW-0963">Cytoplasm</keyword>
<feature type="binding site" evidence="5">
    <location>
        <position position="344"/>
    </location>
    <ligand>
        <name>ATP</name>
        <dbReference type="ChEBI" id="CHEBI:30616"/>
    </ligand>
</feature>
<feature type="binding site" evidence="5">
    <location>
        <position position="416"/>
    </location>
    <ligand>
        <name>ATP</name>
        <dbReference type="ChEBI" id="CHEBI:30616"/>
    </ligand>
</feature>
<dbReference type="Gene3D" id="1.10.8.60">
    <property type="match status" value="1"/>
</dbReference>
<evidence type="ECO:0000259" key="7">
    <source>
        <dbReference type="SMART" id="SM00382"/>
    </source>
</evidence>
<feature type="region of interest" description="Disordered" evidence="6">
    <location>
        <begin position="158"/>
        <end position="178"/>
    </location>
</feature>
<dbReference type="EMBL" id="JADKPV010000001">
    <property type="protein sequence ID" value="MBF4499933.1"/>
    <property type="molecule type" value="Genomic_DNA"/>
</dbReference>
<comment type="subunit">
    <text evidence="5">A double ring-shaped homohexamer of HslV is capped on each side by a ring-shaped HslU homohexamer. The assembly of the HslU/HslV complex is dependent on binding of ATP.</text>
</comment>
<comment type="caution">
    <text evidence="9">The sequence shown here is derived from an EMBL/GenBank/DDBJ whole genome shotgun (WGS) entry which is preliminary data.</text>
</comment>
<dbReference type="PANTHER" id="PTHR48102:SF3">
    <property type="entry name" value="ATP-DEPENDENT PROTEASE ATPASE SUBUNIT HSLU"/>
    <property type="match status" value="1"/>
</dbReference>
<evidence type="ECO:0000256" key="2">
    <source>
        <dbReference type="ARBA" id="ARBA00022741"/>
    </source>
</evidence>
<dbReference type="Pfam" id="PF00004">
    <property type="entry name" value="AAA"/>
    <property type="match status" value="1"/>
</dbReference>
<evidence type="ECO:0000313" key="9">
    <source>
        <dbReference type="EMBL" id="MBF4499933.1"/>
    </source>
</evidence>
<protein>
    <recommendedName>
        <fullName evidence="5">ATP-dependent protease ATPase subunit HslU</fullName>
    </recommendedName>
    <alternativeName>
        <fullName evidence="5">Unfoldase HslU</fullName>
    </alternativeName>
</protein>
<evidence type="ECO:0000256" key="3">
    <source>
        <dbReference type="ARBA" id="ARBA00022840"/>
    </source>
</evidence>
<dbReference type="SUPFAM" id="SSF52540">
    <property type="entry name" value="P-loop containing nucleoside triphosphate hydrolases"/>
    <property type="match status" value="1"/>
</dbReference>
<dbReference type="GO" id="GO:0008233">
    <property type="term" value="F:peptidase activity"/>
    <property type="evidence" value="ECO:0007669"/>
    <property type="project" value="UniProtKB-KW"/>
</dbReference>
<proteinExistence type="inferred from homology"/>
<feature type="domain" description="Clp ATPase C-terminal" evidence="8">
    <location>
        <begin position="358"/>
        <end position="454"/>
    </location>
</feature>
<dbReference type="Proteomes" id="UP000622653">
    <property type="component" value="Unassembled WGS sequence"/>
</dbReference>
<feature type="binding site" evidence="5">
    <location>
        <begin position="63"/>
        <end position="68"/>
    </location>
    <ligand>
        <name>ATP</name>
        <dbReference type="ChEBI" id="CHEBI:30616"/>
    </ligand>
</feature>
<dbReference type="AlphaFoldDB" id="A0A8J7KGL0"/>
<keyword evidence="4 5" id="KW-0143">Chaperone</keyword>
<keyword evidence="2 5" id="KW-0547">Nucleotide-binding</keyword>
<dbReference type="InterPro" id="IPR050052">
    <property type="entry name" value="ATP-dep_Clp_protease_ClpX"/>
</dbReference>
<feature type="domain" description="AAA+ ATPase" evidence="7">
    <location>
        <begin position="52"/>
        <end position="355"/>
    </location>
</feature>
<keyword evidence="3 5" id="KW-0067">ATP-binding</keyword>
<dbReference type="InterPro" id="IPR003593">
    <property type="entry name" value="AAA+_ATPase"/>
</dbReference>
<dbReference type="SMART" id="SM00382">
    <property type="entry name" value="AAA"/>
    <property type="match status" value="1"/>
</dbReference>
<dbReference type="GO" id="GO:0009376">
    <property type="term" value="C:HslUV protease complex"/>
    <property type="evidence" value="ECO:0007669"/>
    <property type="project" value="UniProtKB-UniRule"/>
</dbReference>
<evidence type="ECO:0000256" key="1">
    <source>
        <dbReference type="ARBA" id="ARBA00009771"/>
    </source>
</evidence>
<comment type="subcellular location">
    <subcellularLocation>
        <location evidence="5">Cytoplasm</location>
    </subcellularLocation>
</comment>
<dbReference type="FunFam" id="3.40.50.300:FF:000220">
    <property type="entry name" value="ATP-dependent protease ATPase subunit HslU"/>
    <property type="match status" value="1"/>
</dbReference>
<dbReference type="SMART" id="SM01086">
    <property type="entry name" value="ClpB_D2-small"/>
    <property type="match status" value="1"/>
</dbReference>
<feature type="binding site" evidence="5">
    <location>
        <position position="21"/>
    </location>
    <ligand>
        <name>ATP</name>
        <dbReference type="ChEBI" id="CHEBI:30616"/>
    </ligand>
</feature>
<keyword evidence="10" id="KW-1185">Reference proteome</keyword>
<name>A0A8J7KGL0_9BACL</name>
<dbReference type="HAMAP" id="MF_00249">
    <property type="entry name" value="HslU"/>
    <property type="match status" value="1"/>
</dbReference>
<dbReference type="InterPro" id="IPR004491">
    <property type="entry name" value="HslU"/>
</dbReference>
<dbReference type="GO" id="GO:0016887">
    <property type="term" value="F:ATP hydrolysis activity"/>
    <property type="evidence" value="ECO:0007669"/>
    <property type="project" value="InterPro"/>
</dbReference>
<organism evidence="9 10">
    <name type="scientific">Savagea serpentis</name>
    <dbReference type="NCBI Taxonomy" id="2785297"/>
    <lineage>
        <taxon>Bacteria</taxon>
        <taxon>Bacillati</taxon>
        <taxon>Bacillota</taxon>
        <taxon>Bacilli</taxon>
        <taxon>Bacillales</taxon>
        <taxon>Caryophanaceae</taxon>
        <taxon>Savagea</taxon>
    </lineage>
</organism>
<evidence type="ECO:0000256" key="4">
    <source>
        <dbReference type="ARBA" id="ARBA00023186"/>
    </source>
</evidence>
<sequence>MTKQEQYTPRQLTEYLDKYIIGQDEAKRAIAVAVRNRYRRMRLPEEVREEVIPKNILMIGPTGVGKTEIARRMAKFIEAPFIKVEATKFTEVGYVGRDVESIIRDLVEVSIRLVKEKMREDVKEEAVRNAEKRLIELLVPKKKQKKQQGMTNPFEMLFGQQQEEQEDPQEETERKRKRSEIGAMLRIGKLEEELVELDVAMPQSNVLGMMPGANAEQLGQLQDALSSIMPTQTAKRTMKVKDARKVLEEEEADKLLDEGKVARLAIELTEQSGIVFIDEFDKIASRSGAQQSQDVSREGVQRDILPIVEGSQVTTKYGVVRTDFILFIAAGAFHISKPSDIIPELQGRFPIRVELNKLKVEHFERILREPAHSLLRQYEQLLATEEVMIRFEDEAISRLAEIAYEVNDSTENIGARRLHTIMEKLLEQLSFEAPDIAPTEVLITRPYVDEKLQKIVGDEDLSRFIL</sequence>
<dbReference type="InterPro" id="IPR003959">
    <property type="entry name" value="ATPase_AAA_core"/>
</dbReference>
<feature type="binding site" evidence="5">
    <location>
        <position position="278"/>
    </location>
    <ligand>
        <name>ATP</name>
        <dbReference type="ChEBI" id="CHEBI:30616"/>
    </ligand>
</feature>
<dbReference type="NCBIfam" id="NF003544">
    <property type="entry name" value="PRK05201.1"/>
    <property type="match status" value="1"/>
</dbReference>
<dbReference type="RefSeq" id="WP_194561404.1">
    <property type="nucleotide sequence ID" value="NZ_JADKPV010000001.1"/>
</dbReference>
<reference evidence="9" key="1">
    <citation type="submission" date="2020-11" db="EMBL/GenBank/DDBJ databases">
        <title>Multidrug resistant novel bacterium Savagea serpentis sp. nov., isolated from the scats of a vine snake (Ahaetulla nasuta).</title>
        <authorList>
            <person name="Venkata Ramana V."/>
            <person name="Vikas Patil S."/>
            <person name="Yogita Lugani V."/>
        </authorList>
    </citation>
    <scope>NUCLEOTIDE SEQUENCE</scope>
    <source>
        <strain evidence="9">SN6</strain>
    </source>
</reference>
<gene>
    <name evidence="5 9" type="primary">hslU</name>
    <name evidence="9" type="ORF">IRY55_01055</name>
</gene>
<dbReference type="PANTHER" id="PTHR48102">
    <property type="entry name" value="ATP-DEPENDENT CLP PROTEASE ATP-BINDING SUBUNIT CLPX-LIKE, MITOCHONDRIAL-RELATED"/>
    <property type="match status" value="1"/>
</dbReference>
<evidence type="ECO:0000256" key="5">
    <source>
        <dbReference type="HAMAP-Rule" id="MF_00249"/>
    </source>
</evidence>
<dbReference type="Gene3D" id="3.40.50.300">
    <property type="entry name" value="P-loop containing nucleotide triphosphate hydrolases"/>
    <property type="match status" value="2"/>
</dbReference>
<dbReference type="Pfam" id="PF07724">
    <property type="entry name" value="AAA_2"/>
    <property type="match status" value="1"/>
</dbReference>
<accession>A0A8J7KGL0</accession>